<feature type="region of interest" description="Disordered" evidence="1">
    <location>
        <begin position="60"/>
        <end position="167"/>
    </location>
</feature>
<evidence type="ECO:0000313" key="3">
    <source>
        <dbReference type="EMBL" id="AJP36568.1"/>
    </source>
</evidence>
<feature type="compositionally biased region" description="Low complexity" evidence="1">
    <location>
        <begin position="134"/>
        <end position="156"/>
    </location>
</feature>
<dbReference type="Pfam" id="PF05501">
    <property type="entry name" value="DUF755"/>
    <property type="match status" value="1"/>
</dbReference>
<organism evidence="3 4">
    <name type="scientific">Simian torque teno virus 31</name>
    <dbReference type="NCBI Taxonomy" id="1619219"/>
    <lineage>
        <taxon>Viruses</taxon>
        <taxon>Monodnaviria</taxon>
        <taxon>Shotokuvirae</taxon>
        <taxon>Commensaviricota</taxon>
        <taxon>Cardeaviricetes</taxon>
        <taxon>Sanitavirales</taxon>
        <taxon>Anelloviridae</taxon>
        <taxon>Alphatorquevirus</taxon>
        <taxon>Alphatorquevirus cerco3</taxon>
    </lineage>
</organism>
<evidence type="ECO:0000259" key="2">
    <source>
        <dbReference type="Pfam" id="PF05501"/>
    </source>
</evidence>
<keyword evidence="4" id="KW-1185">Reference proteome</keyword>
<dbReference type="EMBL" id="KP296853">
    <property type="protein sequence ID" value="AJP36568.1"/>
    <property type="molecule type" value="Genomic_DNA"/>
</dbReference>
<dbReference type="InterPro" id="IPR008474">
    <property type="entry name" value="DUF755"/>
</dbReference>
<feature type="domain" description="DUF755" evidence="2">
    <location>
        <begin position="2"/>
        <end position="105"/>
    </location>
</feature>
<dbReference type="OrthoDB" id="41273at10239"/>
<proteinExistence type="predicted"/>
<reference evidence="3 4" key="1">
    <citation type="submission" date="2014-12" db="EMBL/GenBank/DDBJ databases">
        <title>Local virus extinctions following a host population bottleneck.</title>
        <authorList>
            <person name="Kapusinszky B."/>
            <person name="Mulvaney U."/>
            <person name="Jasinska A.J."/>
            <person name="Deng X."/>
            <person name="Freimer N."/>
            <person name="Delwart E."/>
        </authorList>
    </citation>
    <scope>NUCLEOTIDE SEQUENCE [LARGE SCALE GENOMIC DNA]</scope>
    <source>
        <strain evidence="3">VGA00123.3</strain>
    </source>
</reference>
<feature type="compositionally biased region" description="Basic residues" evidence="1">
    <location>
        <begin position="119"/>
        <end position="133"/>
    </location>
</feature>
<sequence>MPFPIPIDNAWQYKSRTRGDWIPSTCSTGGISDEAISWDALSKEYRKTQAMTQIFQQALSSAQGWTHPQKGDGRTPKEVGFPVSSRRRRRGEDTRRRSSSSSQESPKRRRDAGGGQRGRSPRRRRPQRRRRRSSSWSWSDSDSSSTGSERVSRTSSPAWSEPKAATK</sequence>
<protein>
    <submittedName>
        <fullName evidence="3">ORF3</fullName>
    </submittedName>
</protein>
<dbReference type="RefSeq" id="YP_009126943.1">
    <property type="nucleotide sequence ID" value="NC_026662.1"/>
</dbReference>
<name>A0A0C5I2X4_9VIRU</name>
<dbReference type="Proteomes" id="UP000165545">
    <property type="component" value="Segment"/>
</dbReference>
<dbReference type="GeneID" id="25078199"/>
<accession>A0A0C5I2X4</accession>
<evidence type="ECO:0000256" key="1">
    <source>
        <dbReference type="SAM" id="MobiDB-lite"/>
    </source>
</evidence>
<evidence type="ECO:0000313" key="4">
    <source>
        <dbReference type="Proteomes" id="UP000165545"/>
    </source>
</evidence>
<dbReference type="KEGG" id="vg:25078199"/>